<organism evidence="2 3">
    <name type="scientific">Pantoea phage vB_PagM_LIET2</name>
    <dbReference type="NCBI Taxonomy" id="2508071"/>
    <lineage>
        <taxon>Viruses</taxon>
        <taxon>Duplodnaviria</taxon>
        <taxon>Heunggongvirae</taxon>
        <taxon>Uroviricota</taxon>
        <taxon>Caudoviricetes</taxon>
        <taxon>Lietduovirus</taxon>
        <taxon>Lietduovirus LIET2</taxon>
    </lineage>
</organism>
<dbReference type="EMBL" id="MK388689">
    <property type="protein sequence ID" value="QAX92258.1"/>
    <property type="molecule type" value="Genomic_DNA"/>
</dbReference>
<protein>
    <recommendedName>
        <fullName evidence="4">DUF551 domain-containing protein</fullName>
    </recommendedName>
</protein>
<evidence type="ECO:0008006" key="4">
    <source>
        <dbReference type="Google" id="ProtNLM"/>
    </source>
</evidence>
<name>A0A411AVY5_9CAUD</name>
<feature type="coiled-coil region" evidence="1">
    <location>
        <begin position="40"/>
        <end position="67"/>
    </location>
</feature>
<sequence>MEKLNELPQAFYGVIQGGKVVMLPAEDGQWLNKTSVAEAFRAMEQRAEAAEAKLAEQIEMLEAFSDMRSDDWSPDSAELLCLLLELRRRREESKSAPEPSWIYCHDKMPECLPDKWSAPVAAVSDLGDVFQLSCMGGYWQRTRAFVDSGATKIVKWMPLDANTPAVVLSELPPNIEPEQVITGWMRIKSRHEHQITESVDRPPNRSGGSAGPWYAIYKRPSDSAGNPADHLPFAPPEVFMSLFLNTLNLAPHKAHAAWKLHRDSVIEHYNAFQPHPKHPQYTISEMEVLKRDGLAPNEQPCFLCGKVSSHPEGWHYCPGGKTEDDKE</sequence>
<evidence type="ECO:0000313" key="2">
    <source>
        <dbReference type="EMBL" id="QAX92258.1"/>
    </source>
</evidence>
<evidence type="ECO:0000256" key="1">
    <source>
        <dbReference type="SAM" id="Coils"/>
    </source>
</evidence>
<accession>A0A411AVY5</accession>
<reference evidence="2 3" key="1">
    <citation type="submission" date="2019-01" db="EMBL/GenBank/DDBJ databases">
        <title>Complete genome sequence of Pantoea phage vB_PagM_LIET2.</title>
        <authorList>
            <person name="Truncaite L."/>
            <person name="Simoliuniene M."/>
            <person name="Kazlauskas D."/>
            <person name="Meskys R."/>
            <person name="Simoliunas E."/>
        </authorList>
    </citation>
    <scope>NUCLEOTIDE SEQUENCE [LARGE SCALE GENOMIC DNA]</scope>
</reference>
<evidence type="ECO:0000313" key="3">
    <source>
        <dbReference type="Proteomes" id="UP000289486"/>
    </source>
</evidence>
<gene>
    <name evidence="2" type="ORF">LIET2_gp006</name>
</gene>
<dbReference type="Proteomes" id="UP000289486">
    <property type="component" value="Segment"/>
</dbReference>
<proteinExistence type="predicted"/>
<keyword evidence="1" id="KW-0175">Coiled coil</keyword>
<keyword evidence="3" id="KW-1185">Reference proteome</keyword>